<evidence type="ECO:0000313" key="3">
    <source>
        <dbReference type="EMBL" id="USS89640.1"/>
    </source>
</evidence>
<protein>
    <submittedName>
        <fullName evidence="3">Class I SAM-dependent methyltransferase</fullName>
        <ecNumber evidence="3">2.1.1.-</ecNumber>
    </submittedName>
</protein>
<dbReference type="Pfam" id="PF04072">
    <property type="entry name" value="LCM"/>
    <property type="match status" value="1"/>
</dbReference>
<dbReference type="PANTHER" id="PTHR43619:SF2">
    <property type="entry name" value="S-ADENOSYL-L-METHIONINE-DEPENDENT METHYLTRANSFERASES SUPERFAMILY PROTEIN"/>
    <property type="match status" value="1"/>
</dbReference>
<dbReference type="GO" id="GO:0032259">
    <property type="term" value="P:methylation"/>
    <property type="evidence" value="ECO:0007669"/>
    <property type="project" value="UniProtKB-KW"/>
</dbReference>
<dbReference type="InterPro" id="IPR029063">
    <property type="entry name" value="SAM-dependent_MTases_sf"/>
</dbReference>
<keyword evidence="1 3" id="KW-0489">Methyltransferase</keyword>
<dbReference type="Gene3D" id="3.40.50.150">
    <property type="entry name" value="Vaccinia Virus protein VP39"/>
    <property type="match status" value="1"/>
</dbReference>
<keyword evidence="2 3" id="KW-0808">Transferase</keyword>
<dbReference type="PANTHER" id="PTHR43619">
    <property type="entry name" value="S-ADENOSYL-L-METHIONINE-DEPENDENT METHYLTRANSFERASE YKTD-RELATED"/>
    <property type="match status" value="1"/>
</dbReference>
<dbReference type="EMBL" id="CP097119">
    <property type="protein sequence ID" value="USS89640.1"/>
    <property type="molecule type" value="Genomic_DNA"/>
</dbReference>
<evidence type="ECO:0000256" key="2">
    <source>
        <dbReference type="ARBA" id="ARBA00022679"/>
    </source>
</evidence>
<keyword evidence="4" id="KW-1185">Reference proteome</keyword>
<dbReference type="RefSeq" id="WP_252767189.1">
    <property type="nucleotide sequence ID" value="NZ_CP097117.1"/>
</dbReference>
<name>A0A9Q8ZUH7_9LACO</name>
<accession>A0A9Q8ZUH7</accession>
<evidence type="ECO:0000313" key="4">
    <source>
        <dbReference type="Proteomes" id="UP001055911"/>
    </source>
</evidence>
<evidence type="ECO:0000256" key="1">
    <source>
        <dbReference type="ARBA" id="ARBA00022603"/>
    </source>
</evidence>
<reference evidence="3" key="1">
    <citation type="submission" date="2022-05" db="EMBL/GenBank/DDBJ databases">
        <authorList>
            <person name="Oliphant S.A."/>
            <person name="Watson-Haigh N.S."/>
            <person name="Sumby K.M."/>
            <person name="Gardner J.M."/>
            <person name="Jiranek V."/>
        </authorList>
    </citation>
    <scope>NUCLEOTIDE SEQUENCE</scope>
    <source>
        <strain evidence="3">KI4_B1</strain>
    </source>
</reference>
<dbReference type="SUPFAM" id="SSF53335">
    <property type="entry name" value="S-adenosyl-L-methionine-dependent methyltransferases"/>
    <property type="match status" value="1"/>
</dbReference>
<dbReference type="GO" id="GO:0008168">
    <property type="term" value="F:methyltransferase activity"/>
    <property type="evidence" value="ECO:0007669"/>
    <property type="project" value="UniProtKB-KW"/>
</dbReference>
<dbReference type="EC" id="2.1.1.-" evidence="3"/>
<dbReference type="Proteomes" id="UP001055911">
    <property type="component" value="Chromosome"/>
</dbReference>
<dbReference type="InterPro" id="IPR007213">
    <property type="entry name" value="Ppm1/Ppm2/Tcmp"/>
</dbReference>
<organism evidence="3 4">
    <name type="scientific">Fructilactobacillus cliffordii</name>
    <dbReference type="NCBI Taxonomy" id="2940299"/>
    <lineage>
        <taxon>Bacteria</taxon>
        <taxon>Bacillati</taxon>
        <taxon>Bacillota</taxon>
        <taxon>Bacilli</taxon>
        <taxon>Lactobacillales</taxon>
        <taxon>Lactobacillaceae</taxon>
        <taxon>Fructilactobacillus</taxon>
    </lineage>
</organism>
<proteinExistence type="predicted"/>
<sequence>MLSTDGINLTMLSIPCVKSKLLHDDQSTKIIKKFADPDCFQKNCDAVYSNFLSRNVIVRHHYFTHYLEKYQQKYTQVLILGVGLDTKPDTLACLRDKDVYGCDLAVTDIKQIYQATGVKTKTKLVSCDLKNGMNQEFLQRLQEHGFSRDRPTLVLWEGGTFYLPKKSVLHDLKFLNQNLNLIGLLVDYMSSTVFNPPRHTKARKQLELVQQIGCPWQSFFTATEIEQFYQQLGFKEINVSEHGQIEEKVWGDVQLDYDIMYLSATFKF</sequence>
<gene>
    <name evidence="3" type="ORF">M3M40_02290</name>
</gene>
<dbReference type="AlphaFoldDB" id="A0A9Q8ZUH7"/>